<dbReference type="PROSITE" id="PS50011">
    <property type="entry name" value="PROTEIN_KINASE_DOM"/>
    <property type="match status" value="1"/>
</dbReference>
<dbReference type="PANTHER" id="PTHR24055">
    <property type="entry name" value="MITOGEN-ACTIVATED PROTEIN KINASE"/>
    <property type="match status" value="1"/>
</dbReference>
<name>A0A9P0DP44_PHACE</name>
<evidence type="ECO:0000259" key="9">
    <source>
        <dbReference type="PROSITE" id="PS50011"/>
    </source>
</evidence>
<dbReference type="SMART" id="SM00220">
    <property type="entry name" value="S_TKc"/>
    <property type="match status" value="1"/>
</dbReference>
<feature type="binding site" evidence="6">
    <location>
        <position position="37"/>
    </location>
    <ligand>
        <name>ATP</name>
        <dbReference type="ChEBI" id="CHEBI:30616"/>
    </ligand>
</feature>
<dbReference type="InterPro" id="IPR011009">
    <property type="entry name" value="Kinase-like_dom_sf"/>
</dbReference>
<evidence type="ECO:0000313" key="11">
    <source>
        <dbReference type="Proteomes" id="UP001153737"/>
    </source>
</evidence>
<dbReference type="GO" id="GO:0005524">
    <property type="term" value="F:ATP binding"/>
    <property type="evidence" value="ECO:0007669"/>
    <property type="project" value="UniProtKB-UniRule"/>
</dbReference>
<keyword evidence="5 6" id="KW-0067">ATP-binding</keyword>
<keyword evidence="3 6" id="KW-0547">Nucleotide-binding</keyword>
<proteinExistence type="inferred from homology"/>
<evidence type="ECO:0000256" key="4">
    <source>
        <dbReference type="ARBA" id="ARBA00022777"/>
    </source>
</evidence>
<organism evidence="10 11">
    <name type="scientific">Phaedon cochleariae</name>
    <name type="common">Mustard beetle</name>
    <dbReference type="NCBI Taxonomy" id="80249"/>
    <lineage>
        <taxon>Eukaryota</taxon>
        <taxon>Metazoa</taxon>
        <taxon>Ecdysozoa</taxon>
        <taxon>Arthropoda</taxon>
        <taxon>Hexapoda</taxon>
        <taxon>Insecta</taxon>
        <taxon>Pterygota</taxon>
        <taxon>Neoptera</taxon>
        <taxon>Endopterygota</taxon>
        <taxon>Coleoptera</taxon>
        <taxon>Polyphaga</taxon>
        <taxon>Cucujiformia</taxon>
        <taxon>Chrysomeloidea</taxon>
        <taxon>Chrysomelidae</taxon>
        <taxon>Chrysomelinae</taxon>
        <taxon>Chrysomelini</taxon>
        <taxon>Phaedon</taxon>
    </lineage>
</organism>
<reference evidence="10" key="2">
    <citation type="submission" date="2022-10" db="EMBL/GenBank/DDBJ databases">
        <authorList>
            <consortium name="ENA_rothamsted_submissions"/>
            <consortium name="culmorum"/>
            <person name="King R."/>
        </authorList>
    </citation>
    <scope>NUCLEOTIDE SEQUENCE</scope>
</reference>
<keyword evidence="2" id="KW-0808">Transferase</keyword>
<reference evidence="10" key="1">
    <citation type="submission" date="2022-01" db="EMBL/GenBank/DDBJ databases">
        <authorList>
            <person name="King R."/>
        </authorList>
    </citation>
    <scope>NUCLEOTIDE SEQUENCE</scope>
</reference>
<dbReference type="SUPFAM" id="SSF56112">
    <property type="entry name" value="Protein kinase-like (PK-like)"/>
    <property type="match status" value="1"/>
</dbReference>
<accession>A0A9P0DP44</accession>
<dbReference type="InterPro" id="IPR000719">
    <property type="entry name" value="Prot_kinase_dom"/>
</dbReference>
<evidence type="ECO:0000256" key="1">
    <source>
        <dbReference type="ARBA" id="ARBA00022527"/>
    </source>
</evidence>
<dbReference type="Gene3D" id="1.10.510.10">
    <property type="entry name" value="Transferase(Phosphotransferase) domain 1"/>
    <property type="match status" value="1"/>
</dbReference>
<dbReference type="Pfam" id="PF00069">
    <property type="entry name" value="Pkinase"/>
    <property type="match status" value="1"/>
</dbReference>
<dbReference type="EMBL" id="OU896712">
    <property type="protein sequence ID" value="CAH1173934.1"/>
    <property type="molecule type" value="Genomic_DNA"/>
</dbReference>
<dbReference type="Gene3D" id="3.30.200.20">
    <property type="entry name" value="Phosphorylase Kinase, domain 1"/>
    <property type="match status" value="1"/>
</dbReference>
<gene>
    <name evidence="10" type="ORF">PHAECO_LOCUS10351</name>
</gene>
<evidence type="ECO:0000256" key="6">
    <source>
        <dbReference type="PROSITE-ProRule" id="PRU10141"/>
    </source>
</evidence>
<feature type="compositionally biased region" description="Basic and acidic residues" evidence="8">
    <location>
        <begin position="369"/>
        <end position="384"/>
    </location>
</feature>
<evidence type="ECO:0000256" key="5">
    <source>
        <dbReference type="ARBA" id="ARBA00022840"/>
    </source>
</evidence>
<comment type="similarity">
    <text evidence="7">Belongs to the protein kinase superfamily.</text>
</comment>
<dbReference type="OrthoDB" id="2158884at2759"/>
<evidence type="ECO:0000256" key="2">
    <source>
        <dbReference type="ARBA" id="ARBA00022679"/>
    </source>
</evidence>
<dbReference type="Proteomes" id="UP001153737">
    <property type="component" value="Chromosome 6"/>
</dbReference>
<dbReference type="InterPro" id="IPR050117">
    <property type="entry name" value="MAPK"/>
</dbReference>
<sequence>MNTFQSKYKVLDKLGEGSFSEVLKCEHRGTKKLYAAKILKKPYKTEGNITTCAEIIAAQKVSYHQNILNMLEYHYDSFGGRVTFIFELMDMSMYDFMKTKRRGLSEHRVRSYLYQILMGLDHLHKNGLFHRDVKPENILIKFPSILYAPLSQTNPNEVIKLADLGSVRGIFSSPPYTEYISTRWYRSPECLLTIGNYGPKMDIWSAGCVFYEMLTLKPLFPGSNEIDQLYRIHQLLGPPSIQYLTKLKSKSRNCVFFPKIKGTGIDCLLPHITRNGKNILSLMIEYDWEKRINVKRLLRQCYFDEIRYDVEDMSKIQHANEGIKRCMGDDTSISPSRDIIRKKILKTKEYFSDETQKNSWKLKFDRCDGDARNSKKSNEKMKNEHHIKHGAGGHYKPTGQNLSKHEVTTLPLVEYKVRSLSGECSVSNDFVDIRSRRYRHVKKDKLATFMKATSNVESVNRCSMDVPVSKKRFHSKSVVFP</sequence>
<dbReference type="GO" id="GO:0004674">
    <property type="term" value="F:protein serine/threonine kinase activity"/>
    <property type="evidence" value="ECO:0007669"/>
    <property type="project" value="UniProtKB-KW"/>
</dbReference>
<dbReference type="InterPro" id="IPR017441">
    <property type="entry name" value="Protein_kinase_ATP_BS"/>
</dbReference>
<dbReference type="PROSITE" id="PS00107">
    <property type="entry name" value="PROTEIN_KINASE_ATP"/>
    <property type="match status" value="1"/>
</dbReference>
<evidence type="ECO:0000256" key="3">
    <source>
        <dbReference type="ARBA" id="ARBA00022741"/>
    </source>
</evidence>
<feature type="domain" description="Protein kinase" evidence="9">
    <location>
        <begin position="8"/>
        <end position="303"/>
    </location>
</feature>
<evidence type="ECO:0000256" key="8">
    <source>
        <dbReference type="SAM" id="MobiDB-lite"/>
    </source>
</evidence>
<keyword evidence="4" id="KW-0418">Kinase</keyword>
<keyword evidence="11" id="KW-1185">Reference proteome</keyword>
<protein>
    <recommendedName>
        <fullName evidence="9">Protein kinase domain-containing protein</fullName>
    </recommendedName>
</protein>
<evidence type="ECO:0000256" key="7">
    <source>
        <dbReference type="RuleBase" id="RU000304"/>
    </source>
</evidence>
<evidence type="ECO:0000313" key="10">
    <source>
        <dbReference type="EMBL" id="CAH1173934.1"/>
    </source>
</evidence>
<dbReference type="AlphaFoldDB" id="A0A9P0DP44"/>
<dbReference type="PROSITE" id="PS00108">
    <property type="entry name" value="PROTEIN_KINASE_ST"/>
    <property type="match status" value="1"/>
</dbReference>
<dbReference type="InterPro" id="IPR008271">
    <property type="entry name" value="Ser/Thr_kinase_AS"/>
</dbReference>
<dbReference type="FunFam" id="1.10.510.10:FF:000624">
    <property type="entry name" value="Mitogen-activated protein kinase"/>
    <property type="match status" value="1"/>
</dbReference>
<keyword evidence="1 7" id="KW-0723">Serine/threonine-protein kinase</keyword>
<feature type="region of interest" description="Disordered" evidence="8">
    <location>
        <begin position="369"/>
        <end position="400"/>
    </location>
</feature>